<dbReference type="Pfam" id="PF00094">
    <property type="entry name" value="VWD"/>
    <property type="match status" value="1"/>
</dbReference>
<dbReference type="OrthoDB" id="5945029at2759"/>
<feature type="non-terminal residue" evidence="2">
    <location>
        <position position="160"/>
    </location>
</feature>
<protein>
    <submittedName>
        <fullName evidence="2">FCGBP protein</fullName>
    </submittedName>
</protein>
<feature type="domain" description="VWFD" evidence="1">
    <location>
        <begin position="17"/>
        <end position="160"/>
    </location>
</feature>
<feature type="non-terminal residue" evidence="2">
    <location>
        <position position="1"/>
    </location>
</feature>
<dbReference type="PROSITE" id="PS51233">
    <property type="entry name" value="VWFD"/>
    <property type="match status" value="1"/>
</dbReference>
<dbReference type="PANTHER" id="PTHR46160:SF9">
    <property type="entry name" value="PROTEIN PRY2-RELATED"/>
    <property type="match status" value="1"/>
</dbReference>
<evidence type="ECO:0000259" key="1">
    <source>
        <dbReference type="PROSITE" id="PS51233"/>
    </source>
</evidence>
<dbReference type="AlphaFoldDB" id="A0A7L0EXX5"/>
<dbReference type="InterPro" id="IPR052749">
    <property type="entry name" value="Alpha-tectorin"/>
</dbReference>
<dbReference type="InterPro" id="IPR001846">
    <property type="entry name" value="VWF_type-D"/>
</dbReference>
<keyword evidence="3" id="KW-1185">Reference proteome</keyword>
<gene>
    <name evidence="2" type="primary">Fcgbp_0</name>
    <name evidence="2" type="ORF">TROMEL_R01241</name>
</gene>
<dbReference type="EMBL" id="VXAG01003933">
    <property type="protein sequence ID" value="NXJ87022.1"/>
    <property type="molecule type" value="Genomic_DNA"/>
</dbReference>
<evidence type="ECO:0000313" key="2">
    <source>
        <dbReference type="EMBL" id="NXJ87022.1"/>
    </source>
</evidence>
<dbReference type="PANTHER" id="PTHR46160">
    <property type="entry name" value="ALPHA-TECTORIN-RELATED"/>
    <property type="match status" value="1"/>
</dbReference>
<dbReference type="Proteomes" id="UP000550660">
    <property type="component" value="Unassembled WGS sequence"/>
</dbReference>
<comment type="caution">
    <text evidence="2">The sequence shown here is derived from an EMBL/GenBank/DDBJ whole genome shotgun (WGS) entry which is preliminary data.</text>
</comment>
<name>A0A7L0EXX5_TROML</name>
<organism evidence="2 3">
    <name type="scientific">Trogon melanurus</name>
    <name type="common">Black-tailed trogon</name>
    <dbReference type="NCBI Taxonomy" id="56311"/>
    <lineage>
        <taxon>Eukaryota</taxon>
        <taxon>Metazoa</taxon>
        <taxon>Chordata</taxon>
        <taxon>Craniata</taxon>
        <taxon>Vertebrata</taxon>
        <taxon>Euteleostomi</taxon>
        <taxon>Archelosauria</taxon>
        <taxon>Archosauria</taxon>
        <taxon>Dinosauria</taxon>
        <taxon>Saurischia</taxon>
        <taxon>Theropoda</taxon>
        <taxon>Coelurosauria</taxon>
        <taxon>Aves</taxon>
        <taxon>Neognathae</taxon>
        <taxon>Neoaves</taxon>
        <taxon>Telluraves</taxon>
        <taxon>Coraciimorphae</taxon>
        <taxon>Trogoniformes</taxon>
        <taxon>Trogonidae</taxon>
        <taxon>Trogon</taxon>
    </lineage>
</organism>
<sequence length="160" mass="16703">ACEVADGRAACVPAAVSTCRAGGNVHYRTFGGKNFVFAGGCTYTLAKPCRPDPALPAFAVEATNERRGDPEVAAIVSVAVRVYGVTVEAVKAETGIVRVNNRRSHLPVSLANGKLRLLQKGGALLLTADFGLKVSYDWDDRVVLKLPAALASQACGACSE</sequence>
<dbReference type="SMART" id="SM00216">
    <property type="entry name" value="VWD"/>
    <property type="match status" value="1"/>
</dbReference>
<accession>A0A7L0EXX5</accession>
<proteinExistence type="predicted"/>
<evidence type="ECO:0000313" key="3">
    <source>
        <dbReference type="Proteomes" id="UP000550660"/>
    </source>
</evidence>
<reference evidence="2 3" key="1">
    <citation type="submission" date="2019-09" db="EMBL/GenBank/DDBJ databases">
        <title>Bird 10,000 Genomes (B10K) Project - Family phase.</title>
        <authorList>
            <person name="Zhang G."/>
        </authorList>
    </citation>
    <scope>NUCLEOTIDE SEQUENCE [LARGE SCALE GENOMIC DNA]</scope>
    <source>
        <strain evidence="2">B10K-DU-007-40</strain>
        <tissue evidence="2">Mixed tissue sample</tissue>
    </source>
</reference>